<dbReference type="EMBL" id="UIVS01000002">
    <property type="protein sequence ID" value="SVP91163.1"/>
    <property type="molecule type" value="Genomic_DNA"/>
</dbReference>
<organism evidence="3">
    <name type="scientific">Theileria annulata</name>
    <dbReference type="NCBI Taxonomy" id="5874"/>
    <lineage>
        <taxon>Eukaryota</taxon>
        <taxon>Sar</taxon>
        <taxon>Alveolata</taxon>
        <taxon>Apicomplexa</taxon>
        <taxon>Aconoidasida</taxon>
        <taxon>Piroplasmida</taxon>
        <taxon>Theileriidae</taxon>
        <taxon>Theileria</taxon>
    </lineage>
</organism>
<name>A0A3B0MLY2_THEAN</name>
<evidence type="ECO:0000313" key="3">
    <source>
        <dbReference type="EMBL" id="SVP91163.1"/>
    </source>
</evidence>
<dbReference type="AlphaFoldDB" id="A0A3B0MLY2"/>
<dbReference type="SUPFAM" id="SSF47473">
    <property type="entry name" value="EF-hand"/>
    <property type="match status" value="1"/>
</dbReference>
<proteinExistence type="predicted"/>
<reference evidence="3" key="1">
    <citation type="submission" date="2018-07" db="EMBL/GenBank/DDBJ databases">
        <authorList>
            <person name="Quirk P.G."/>
            <person name="Krulwich T.A."/>
        </authorList>
    </citation>
    <scope>NUCLEOTIDE SEQUENCE</scope>
    <source>
        <strain evidence="3">Anand</strain>
    </source>
</reference>
<dbReference type="VEuPathDB" id="PiroplasmaDB:TA15265"/>
<protein>
    <submittedName>
        <fullName evidence="3">Uncharacterized protein</fullName>
    </submittedName>
</protein>
<gene>
    <name evidence="2" type="ORF">TAT_000135400</name>
    <name evidence="3" type="ORF">TAV_000135500</name>
</gene>
<sequence>MISLKKLSKSLVLAARVLTPLVLLLLFWFSNVLKLNELSVSRFIYNGICNNESMDGLGRIVCPSVPLEDELLVLKGKDAREVGEMSLPVVISTTKQTDNVVINSDSSTPSSLYLILKMCSEYRTREKKHKIRLLDDLCPIISESLENSDLIQLSGKNSQINQYGREIVLWSSVSSLLRSLPYSGKLKHVKLLSNSLNKNEIMYKVLNSVSSYQDHITTNNNINTNSFNTCNSIKDDDTKSKNKSGCNRRNMSSGLNLLVTSGILSSSDDPFRLLVETAFPTLIAESFGTIQESIHRLFLSFPEASASLLHMRKIGFEGINFSSLEPEIDRFTFLSVFLSALQLLLTYSFDNFKLYDGIVESSYSDMTNHWDKPNNQMNNSKDEKFHSSKGKKMNKSLLNEFDDLDSRIFVDFITHRLGSFFINLEVKKRLFTIGNLGTKFTAKFLHNLILTNLTQPNLVKGSGTELMKCKLRESLTALGKFISFDFNNDGEVSFEEFTKGSIDMNDFVNDVISAVDTYGKSGLEKDPELQFVHLLNSQNTLYDKIIDEFIISDTDKNDSLSLDEFLELNLSTSIISNIQA</sequence>
<accession>A0A3B0MLY2</accession>
<dbReference type="PROSITE" id="PS00018">
    <property type="entry name" value="EF_HAND_1"/>
    <property type="match status" value="2"/>
</dbReference>
<dbReference type="InterPro" id="IPR018247">
    <property type="entry name" value="EF_Hand_1_Ca_BS"/>
</dbReference>
<keyword evidence="1" id="KW-0106">Calcium</keyword>
<evidence type="ECO:0000313" key="2">
    <source>
        <dbReference type="EMBL" id="SVP90644.1"/>
    </source>
</evidence>
<dbReference type="EMBL" id="UIVT01000002">
    <property type="protein sequence ID" value="SVP90644.1"/>
    <property type="molecule type" value="Genomic_DNA"/>
</dbReference>
<dbReference type="InterPro" id="IPR011992">
    <property type="entry name" value="EF-hand-dom_pair"/>
</dbReference>
<evidence type="ECO:0000256" key="1">
    <source>
        <dbReference type="ARBA" id="ARBA00022837"/>
    </source>
</evidence>
<dbReference type="Gene3D" id="1.10.238.10">
    <property type="entry name" value="EF-hand"/>
    <property type="match status" value="1"/>
</dbReference>